<dbReference type="CDD" id="cd03809">
    <property type="entry name" value="GT4_MtfB-like"/>
    <property type="match status" value="1"/>
</dbReference>
<protein>
    <submittedName>
        <fullName evidence="2">Glycosyl transferase, group 1 family</fullName>
        <ecNumber evidence="2">2.4.1.-</ecNumber>
    </submittedName>
</protein>
<reference evidence="3" key="1">
    <citation type="submission" date="2007-08" db="EMBL/GenBank/DDBJ databases">
        <title>Annotation of Burkholderia pseudomallei 1710a.</title>
        <authorList>
            <person name="Harkins D.M."/>
            <person name="DeShazer D."/>
            <person name="Woods D.E."/>
            <person name="Brinkac L.M."/>
            <person name="Brown K.A."/>
            <person name="Hung G.C."/>
            <person name="Tuanyok A."/>
            <person name="Zhang B."/>
            <person name="Nierman W.C."/>
        </authorList>
    </citation>
    <scope>NUCLEOTIDE SEQUENCE [LARGE SCALE GENOMIC DNA]</scope>
    <source>
        <strain evidence="3">1710a</strain>
    </source>
</reference>
<sequence length="507" mass="56826">MKNKVRVLVELRPALDGYSGIPQETRLLFRTLLGLKKMAVTGLLQQGGRDITAKMVYAAESERPAAQIRAMSKIVVSFTDDGRRGVAGAISRAISIVMRGISLRASVIAGLSEKLGFFAPVEFEDFVWRRFFAKTLPVDDRPHVLAAQYRVLPLAMATLHRLKISLSGLLRVKRFKKIETRDFDVFISQTPFPGVLSSNTKLIVRYHDAIPIFLPHTIKDRAFHHGAHYDALARNVRSGAYFACVSAATRNDLLKIFPEIEDRAVVIHNTVSPIYSEIDSPKELVKDIVSSRLFRPLAKKYKALSSSHVDVFTRSRLNADQQDFEYLLMVSTVEPRKNHTSLVAAWELLRSRHNEALKLVLVGDLGWDYAEFVDAIVPWVERGELFLLSNVAAPDLRDLYKHAKVTICPSYAEGFDYSGVEAMMSGGVVAASDIPVHREVYEDACIYFNPYSVESIVGGIREAISLRNASETFAEYRRCAKRISARYTAEAISPRWDEFIQSVGSAP</sequence>
<dbReference type="RefSeq" id="WP_004522161.1">
    <property type="nucleotide sequence ID" value="NZ_CM000832.1"/>
</dbReference>
<dbReference type="GeneID" id="93061392"/>
<dbReference type="HOGENOM" id="CLU_041889_0_0_4"/>
<organism evidence="2 3">
    <name type="scientific">Burkholderia pseudomallei 1710a</name>
    <dbReference type="NCBI Taxonomy" id="320371"/>
    <lineage>
        <taxon>Bacteria</taxon>
        <taxon>Pseudomonadati</taxon>
        <taxon>Pseudomonadota</taxon>
        <taxon>Betaproteobacteria</taxon>
        <taxon>Burkholderiales</taxon>
        <taxon>Burkholderiaceae</taxon>
        <taxon>Burkholderia</taxon>
        <taxon>pseudomallei group</taxon>
    </lineage>
</organism>
<dbReference type="Pfam" id="PF00534">
    <property type="entry name" value="Glycos_transf_1"/>
    <property type="match status" value="1"/>
</dbReference>
<dbReference type="Gene3D" id="3.40.50.2000">
    <property type="entry name" value="Glycogen Phosphorylase B"/>
    <property type="match status" value="2"/>
</dbReference>
<dbReference type="InterPro" id="IPR001296">
    <property type="entry name" value="Glyco_trans_1"/>
</dbReference>
<keyword evidence="2" id="KW-0328">Glycosyltransferase</keyword>
<dbReference type="Proteomes" id="UP000001812">
    <property type="component" value="Chromosome I"/>
</dbReference>
<dbReference type="GO" id="GO:0016757">
    <property type="term" value="F:glycosyltransferase activity"/>
    <property type="evidence" value="ECO:0007669"/>
    <property type="project" value="UniProtKB-KW"/>
</dbReference>
<evidence type="ECO:0000313" key="2">
    <source>
        <dbReference type="EMBL" id="EET08495.1"/>
    </source>
</evidence>
<feature type="domain" description="Glycosyl transferase family 1" evidence="1">
    <location>
        <begin position="322"/>
        <end position="477"/>
    </location>
</feature>
<evidence type="ECO:0000259" key="1">
    <source>
        <dbReference type="Pfam" id="PF00534"/>
    </source>
</evidence>
<dbReference type="PANTHER" id="PTHR46401:SF8">
    <property type="entry name" value="BLL6006 PROTEIN"/>
    <property type="match status" value="1"/>
</dbReference>
<name>A0A0E1W5I9_BURPE</name>
<keyword evidence="2" id="KW-0808">Transferase</keyword>
<dbReference type="AlphaFoldDB" id="A0A0E1W5I9"/>
<accession>A0A0E1W5I9</accession>
<evidence type="ECO:0000313" key="3">
    <source>
        <dbReference type="Proteomes" id="UP000001812"/>
    </source>
</evidence>
<reference evidence="2 3" key="2">
    <citation type="submission" date="2009-05" db="EMBL/GenBank/DDBJ databases">
        <authorList>
            <person name="Harkins D.M."/>
            <person name="DeShazer D."/>
            <person name="Woods D.E."/>
            <person name="Brinkac L.M."/>
            <person name="Brown K.A."/>
            <person name="Hung G.C."/>
            <person name="Tuanyok A."/>
            <person name="Zhang B."/>
            <person name="Nierman W.C."/>
        </authorList>
    </citation>
    <scope>NUCLEOTIDE SEQUENCE [LARGE SCALE GENOMIC DNA]</scope>
    <source>
        <strain evidence="2 3">1710a</strain>
    </source>
</reference>
<dbReference type="PANTHER" id="PTHR46401">
    <property type="entry name" value="GLYCOSYLTRANSFERASE WBBK-RELATED"/>
    <property type="match status" value="1"/>
</dbReference>
<dbReference type="SUPFAM" id="SSF53756">
    <property type="entry name" value="UDP-Glycosyltransferase/glycogen phosphorylase"/>
    <property type="match status" value="1"/>
</dbReference>
<gene>
    <name evidence="2" type="ORF">BURPS1710A_3780</name>
</gene>
<proteinExistence type="predicted"/>
<dbReference type="EMBL" id="CM000832">
    <property type="protein sequence ID" value="EET08495.1"/>
    <property type="molecule type" value="Genomic_DNA"/>
</dbReference>
<dbReference type="EC" id="2.4.1.-" evidence="2"/>